<name>A0ABY3CGW9_9GAMM</name>
<feature type="domain" description="CBS" evidence="3">
    <location>
        <begin position="7"/>
        <end position="67"/>
    </location>
</feature>
<dbReference type="SMART" id="SM00116">
    <property type="entry name" value="CBS"/>
    <property type="match status" value="2"/>
</dbReference>
<evidence type="ECO:0000256" key="2">
    <source>
        <dbReference type="PROSITE-ProRule" id="PRU00703"/>
    </source>
</evidence>
<dbReference type="Proteomes" id="UP000733744">
    <property type="component" value="Unassembled WGS sequence"/>
</dbReference>
<evidence type="ECO:0000313" key="4">
    <source>
        <dbReference type="EMBL" id="TRX03063.1"/>
    </source>
</evidence>
<sequence length="158" mass="17653">MSIGEFCNREVVFATREMNLPEAAKLMREYHVGDLVIVDELDSQRVPVGIITDRDMVVGVIAQSLDVNEFCVGDIMGPQLVSVQEQEGVFETIRLMRTNGIRRVLVVNEEKGLVGIVSADDILDLLAEEMNELAKVAPREQQREAKTRVFLHSQNIGS</sequence>
<dbReference type="Pfam" id="PF00571">
    <property type="entry name" value="CBS"/>
    <property type="match status" value="2"/>
</dbReference>
<evidence type="ECO:0000259" key="3">
    <source>
        <dbReference type="PROSITE" id="PS51371"/>
    </source>
</evidence>
<dbReference type="PANTHER" id="PTHR43080:SF2">
    <property type="entry name" value="CBS DOMAIN-CONTAINING PROTEIN"/>
    <property type="match status" value="1"/>
</dbReference>
<dbReference type="RefSeq" id="WP_127027379.1">
    <property type="nucleotide sequence ID" value="NZ_RYFG02000009.1"/>
</dbReference>
<keyword evidence="1 2" id="KW-0129">CBS domain</keyword>
<keyword evidence="5" id="KW-1185">Reference proteome</keyword>
<evidence type="ECO:0000313" key="5">
    <source>
        <dbReference type="Proteomes" id="UP000733744"/>
    </source>
</evidence>
<protein>
    <submittedName>
        <fullName evidence="4">CBS domain-containing protein</fullName>
    </submittedName>
</protein>
<proteinExistence type="predicted"/>
<dbReference type="InterPro" id="IPR000644">
    <property type="entry name" value="CBS_dom"/>
</dbReference>
<accession>A0ABY3CGW9</accession>
<evidence type="ECO:0000256" key="1">
    <source>
        <dbReference type="ARBA" id="ARBA00023122"/>
    </source>
</evidence>
<gene>
    <name evidence="4" type="ORF">EKO24_001630</name>
</gene>
<dbReference type="InterPro" id="IPR051257">
    <property type="entry name" value="Diverse_CBS-Domain"/>
</dbReference>
<dbReference type="PROSITE" id="PS51371">
    <property type="entry name" value="CBS"/>
    <property type="match status" value="2"/>
</dbReference>
<dbReference type="EMBL" id="RYFG02000009">
    <property type="protein sequence ID" value="TRX03063.1"/>
    <property type="molecule type" value="Genomic_DNA"/>
</dbReference>
<comment type="caution">
    <text evidence="4">The sequence shown here is derived from an EMBL/GenBank/DDBJ whole genome shotgun (WGS) entry which is preliminary data.</text>
</comment>
<dbReference type="CDD" id="cd17775">
    <property type="entry name" value="CBS_pair_bact_arch"/>
    <property type="match status" value="1"/>
</dbReference>
<dbReference type="PANTHER" id="PTHR43080">
    <property type="entry name" value="CBS DOMAIN-CONTAINING PROTEIN CBSX3, MITOCHONDRIAL"/>
    <property type="match status" value="1"/>
</dbReference>
<reference evidence="4 5" key="1">
    <citation type="journal article" date="2019" name="Antonie Van Leeuwenhoek">
        <title>Description of 'Ca. Methylobacter oryzae' KRF1, a novel species from the environmentally important Methylobacter clade 2.</title>
        <authorList>
            <person name="Khatri K."/>
            <person name="Mohite J.A."/>
            <person name="Pandit P.S."/>
            <person name="Bahulikar R."/>
            <person name="Rahalkar M.C."/>
        </authorList>
    </citation>
    <scope>NUCLEOTIDE SEQUENCE [LARGE SCALE GENOMIC DNA]</scope>
    <source>
        <strain evidence="4 5">KRF1</strain>
    </source>
</reference>
<dbReference type="Gene3D" id="3.10.580.10">
    <property type="entry name" value="CBS-domain"/>
    <property type="match status" value="1"/>
</dbReference>
<organism evidence="4 5">
    <name type="scientific">Candidatus Methylobacter oryzae</name>
    <dbReference type="NCBI Taxonomy" id="2497749"/>
    <lineage>
        <taxon>Bacteria</taxon>
        <taxon>Pseudomonadati</taxon>
        <taxon>Pseudomonadota</taxon>
        <taxon>Gammaproteobacteria</taxon>
        <taxon>Methylococcales</taxon>
        <taxon>Methylococcaceae</taxon>
        <taxon>Methylobacter</taxon>
    </lineage>
</organism>
<dbReference type="InterPro" id="IPR046342">
    <property type="entry name" value="CBS_dom_sf"/>
</dbReference>
<dbReference type="SUPFAM" id="SSF54631">
    <property type="entry name" value="CBS-domain pair"/>
    <property type="match status" value="1"/>
</dbReference>
<feature type="domain" description="CBS" evidence="3">
    <location>
        <begin position="76"/>
        <end position="133"/>
    </location>
</feature>